<accession>A0ABZ0WIN9</accession>
<evidence type="ECO:0000256" key="6">
    <source>
        <dbReference type="SAM" id="Phobius"/>
    </source>
</evidence>
<keyword evidence="4 6" id="KW-1133">Transmembrane helix</keyword>
<keyword evidence="3 6" id="KW-0812">Transmembrane</keyword>
<dbReference type="CDD" id="cd06581">
    <property type="entry name" value="TM_PBP1_LivM_like"/>
    <property type="match status" value="1"/>
</dbReference>
<feature type="transmembrane region" description="Helical" evidence="6">
    <location>
        <begin position="308"/>
        <end position="325"/>
    </location>
</feature>
<dbReference type="InterPro" id="IPR043428">
    <property type="entry name" value="LivM-like"/>
</dbReference>
<proteinExistence type="predicted"/>
<sequence>MRKAHAFTWARLWPRAAPWCALIAWLAVPPSVSALLSPPYFVPAGWLLSYLAQTATLVVLALSYNLLLGETGLLSFGHAACSGLGALTAAHVFNRFGVALPLLPFIGGLGGAAVGVLFGAVATRRAGTAFAMITLGLGELVAAAAWTLPHWFGGEAGVTIDRTSGPAWGGWTFGPAHQAYALIAGWCVLASVAMFALSRTPLVRLANAVRDNPVRAAAIGCAPARIRYAMIVLASFFAGVAGTLALVNVELVSPESVGMLPSAAMLIATVTGGPAWFFGPAVGAVVLVFFSVAVASVTRAWLLYVGLYFMAVMMVSPGGLAGFIARQRRVVAGYGGRRCARAYAWSAGGAIAWGVALVLAVQWAYAARFGDLSGGGGADAALPFVGAVPRDAASASRFAMGLIALATAGGVCAWRAARAWSKLGTSNGKGNDSAGPRTGDEP</sequence>
<feature type="transmembrane region" description="Helical" evidence="6">
    <location>
        <begin position="398"/>
        <end position="417"/>
    </location>
</feature>
<feature type="transmembrane region" description="Helical" evidence="6">
    <location>
        <begin position="284"/>
        <end position="302"/>
    </location>
</feature>
<protein>
    <submittedName>
        <fullName evidence="7">Branched-chain amino acid ABC transporter permease</fullName>
    </submittedName>
</protein>
<keyword evidence="5 6" id="KW-0472">Membrane</keyword>
<dbReference type="Pfam" id="PF02653">
    <property type="entry name" value="BPD_transp_2"/>
    <property type="match status" value="1"/>
</dbReference>
<feature type="transmembrane region" description="Helical" evidence="6">
    <location>
        <begin position="44"/>
        <end position="66"/>
    </location>
</feature>
<evidence type="ECO:0000256" key="1">
    <source>
        <dbReference type="ARBA" id="ARBA00004651"/>
    </source>
</evidence>
<evidence type="ECO:0000256" key="3">
    <source>
        <dbReference type="ARBA" id="ARBA00022692"/>
    </source>
</evidence>
<evidence type="ECO:0000313" key="7">
    <source>
        <dbReference type="EMBL" id="WQD77231.1"/>
    </source>
</evidence>
<comment type="subcellular location">
    <subcellularLocation>
        <location evidence="1">Cell membrane</location>
        <topology evidence="1">Multi-pass membrane protein</topology>
    </subcellularLocation>
</comment>
<dbReference type="Proteomes" id="UP001325479">
    <property type="component" value="Chromosome"/>
</dbReference>
<keyword evidence="8" id="KW-1185">Reference proteome</keyword>
<keyword evidence="2" id="KW-1003">Cell membrane</keyword>
<dbReference type="RefSeq" id="WP_114814785.1">
    <property type="nucleotide sequence ID" value="NZ_CP139965.1"/>
</dbReference>
<dbReference type="EMBL" id="CP139965">
    <property type="protein sequence ID" value="WQD77231.1"/>
    <property type="molecule type" value="Genomic_DNA"/>
</dbReference>
<feature type="transmembrane region" description="Helical" evidence="6">
    <location>
        <begin position="99"/>
        <end position="122"/>
    </location>
</feature>
<feature type="transmembrane region" description="Helical" evidence="6">
    <location>
        <begin position="179"/>
        <end position="197"/>
    </location>
</feature>
<evidence type="ECO:0000313" key="8">
    <source>
        <dbReference type="Proteomes" id="UP001325479"/>
    </source>
</evidence>
<evidence type="ECO:0000256" key="2">
    <source>
        <dbReference type="ARBA" id="ARBA00022475"/>
    </source>
</evidence>
<organism evidence="7 8">
    <name type="scientific">Paraburkholderia kururiensis</name>
    <dbReference type="NCBI Taxonomy" id="984307"/>
    <lineage>
        <taxon>Bacteria</taxon>
        <taxon>Pseudomonadati</taxon>
        <taxon>Pseudomonadota</taxon>
        <taxon>Betaproteobacteria</taxon>
        <taxon>Burkholderiales</taxon>
        <taxon>Burkholderiaceae</taxon>
        <taxon>Paraburkholderia</taxon>
    </lineage>
</organism>
<name>A0ABZ0WIN9_9BURK</name>
<feature type="transmembrane region" description="Helical" evidence="6">
    <location>
        <begin position="129"/>
        <end position="148"/>
    </location>
</feature>
<feature type="transmembrane region" description="Helical" evidence="6">
    <location>
        <begin position="259"/>
        <end position="277"/>
    </location>
</feature>
<feature type="transmembrane region" description="Helical" evidence="6">
    <location>
        <begin position="228"/>
        <end position="247"/>
    </location>
</feature>
<feature type="transmembrane region" description="Helical" evidence="6">
    <location>
        <begin position="345"/>
        <end position="365"/>
    </location>
</feature>
<evidence type="ECO:0000256" key="4">
    <source>
        <dbReference type="ARBA" id="ARBA00022989"/>
    </source>
</evidence>
<dbReference type="PANTHER" id="PTHR30482">
    <property type="entry name" value="HIGH-AFFINITY BRANCHED-CHAIN AMINO ACID TRANSPORT SYSTEM PERMEASE"/>
    <property type="match status" value="1"/>
</dbReference>
<evidence type="ECO:0000256" key="5">
    <source>
        <dbReference type="ARBA" id="ARBA00023136"/>
    </source>
</evidence>
<feature type="transmembrane region" description="Helical" evidence="6">
    <location>
        <begin position="73"/>
        <end position="93"/>
    </location>
</feature>
<dbReference type="PANTHER" id="PTHR30482:SF17">
    <property type="entry name" value="ABC TRANSPORTER ATP-BINDING PROTEIN"/>
    <property type="match status" value="1"/>
</dbReference>
<dbReference type="InterPro" id="IPR001851">
    <property type="entry name" value="ABC_transp_permease"/>
</dbReference>
<gene>
    <name evidence="7" type="ORF">U0042_24735</name>
</gene>
<reference evidence="7 8" key="1">
    <citation type="submission" date="2023-12" db="EMBL/GenBank/DDBJ databases">
        <title>Genome sequencing and assembly of bacterial species from a model synthetic community.</title>
        <authorList>
            <person name="Hogle S.L."/>
        </authorList>
    </citation>
    <scope>NUCLEOTIDE SEQUENCE [LARGE SCALE GENOMIC DNA]</scope>
    <source>
        <strain evidence="7 8">HAMBI 2494</strain>
    </source>
</reference>